<accession>A0A5N0UY01</accession>
<dbReference type="OrthoDB" id="9815677at2"/>
<dbReference type="EMBL" id="VMNW02000066">
    <property type="protein sequence ID" value="KAA9154443.1"/>
    <property type="molecule type" value="Genomic_DNA"/>
</dbReference>
<name>A0A5N0UY01_9PSEU</name>
<reference evidence="1" key="1">
    <citation type="submission" date="2019-09" db="EMBL/GenBank/DDBJ databases">
        <authorList>
            <person name="Teo W.F.A."/>
            <person name="Duangmal K."/>
        </authorList>
    </citation>
    <scope>NUCLEOTIDE SEQUENCE [LARGE SCALE GENOMIC DNA]</scope>
    <source>
        <strain evidence="1">K81G1</strain>
    </source>
</reference>
<evidence type="ECO:0000313" key="1">
    <source>
        <dbReference type="EMBL" id="KAA9154443.1"/>
    </source>
</evidence>
<organism evidence="1 2">
    <name type="scientific">Amycolatopsis acidicola</name>
    <dbReference type="NCBI Taxonomy" id="2596893"/>
    <lineage>
        <taxon>Bacteria</taxon>
        <taxon>Bacillati</taxon>
        <taxon>Actinomycetota</taxon>
        <taxon>Actinomycetes</taxon>
        <taxon>Pseudonocardiales</taxon>
        <taxon>Pseudonocardiaceae</taxon>
        <taxon>Amycolatopsis</taxon>
    </lineage>
</organism>
<dbReference type="AlphaFoldDB" id="A0A5N0UY01"/>
<protein>
    <submittedName>
        <fullName evidence="1">Uncharacterized protein</fullName>
    </submittedName>
</protein>
<dbReference type="Gene3D" id="3.20.20.380">
    <property type="entry name" value="Copper homeostasis (CutC) domain"/>
    <property type="match status" value="1"/>
</dbReference>
<comment type="caution">
    <text evidence="1">The sequence shown here is derived from an EMBL/GenBank/DDBJ whole genome shotgun (WGS) entry which is preliminary data.</text>
</comment>
<sequence>MRIELSTDTVEGAIAADGLGADRIELCSAGVVVGALTPEGKLDEVVLGELIPTRPHGNRASQKRDALLRPS</sequence>
<dbReference type="InterPro" id="IPR036822">
    <property type="entry name" value="CutC-like_dom_sf"/>
</dbReference>
<gene>
    <name evidence="1" type="ORF">FPZ12_032255</name>
</gene>
<dbReference type="Proteomes" id="UP000319769">
    <property type="component" value="Unassembled WGS sequence"/>
</dbReference>
<dbReference type="SUPFAM" id="SSF110395">
    <property type="entry name" value="CutC-like"/>
    <property type="match status" value="1"/>
</dbReference>
<proteinExistence type="predicted"/>
<evidence type="ECO:0000313" key="2">
    <source>
        <dbReference type="Proteomes" id="UP000319769"/>
    </source>
</evidence>
<keyword evidence="2" id="KW-1185">Reference proteome</keyword>